<evidence type="ECO:0000313" key="2">
    <source>
        <dbReference type="EMBL" id="KAG2220827.1"/>
    </source>
</evidence>
<dbReference type="AlphaFoldDB" id="A0A8H7S300"/>
<dbReference type="OrthoDB" id="2286232at2759"/>
<feature type="compositionally biased region" description="Low complexity" evidence="1">
    <location>
        <begin position="13"/>
        <end position="32"/>
    </location>
</feature>
<protein>
    <submittedName>
        <fullName evidence="2">Uncharacterized protein</fullName>
    </submittedName>
</protein>
<proteinExistence type="predicted"/>
<dbReference type="EMBL" id="JAEPRB010000128">
    <property type="protein sequence ID" value="KAG2220827.1"/>
    <property type="molecule type" value="Genomic_DNA"/>
</dbReference>
<accession>A0A8H7S300</accession>
<gene>
    <name evidence="2" type="ORF">INT45_004488</name>
</gene>
<evidence type="ECO:0000313" key="3">
    <source>
        <dbReference type="Proteomes" id="UP000646827"/>
    </source>
</evidence>
<feature type="compositionally biased region" description="Low complexity" evidence="1">
    <location>
        <begin position="55"/>
        <end position="88"/>
    </location>
</feature>
<comment type="caution">
    <text evidence="2">The sequence shown here is derived from an EMBL/GenBank/DDBJ whole genome shotgun (WGS) entry which is preliminary data.</text>
</comment>
<dbReference type="Proteomes" id="UP000646827">
    <property type="component" value="Unassembled WGS sequence"/>
</dbReference>
<feature type="region of interest" description="Disordered" evidence="1">
    <location>
        <begin position="1"/>
        <end position="104"/>
    </location>
</feature>
<reference evidence="2 3" key="1">
    <citation type="submission" date="2020-12" db="EMBL/GenBank/DDBJ databases">
        <title>Metabolic potential, ecology and presence of endohyphal bacteria is reflected in genomic diversity of Mucoromycotina.</title>
        <authorList>
            <person name="Muszewska A."/>
            <person name="Okrasinska A."/>
            <person name="Steczkiewicz K."/>
            <person name="Drgas O."/>
            <person name="Orlowska M."/>
            <person name="Perlinska-Lenart U."/>
            <person name="Aleksandrzak-Piekarczyk T."/>
            <person name="Szatraj K."/>
            <person name="Zielenkiewicz U."/>
            <person name="Pilsyk S."/>
            <person name="Malc E."/>
            <person name="Mieczkowski P."/>
            <person name="Kruszewska J.S."/>
            <person name="Biernat P."/>
            <person name="Pawlowska J."/>
        </authorList>
    </citation>
    <scope>NUCLEOTIDE SEQUENCE [LARGE SCALE GENOMIC DNA]</scope>
    <source>
        <strain evidence="2 3">CBS 142.35</strain>
    </source>
</reference>
<organism evidence="2 3">
    <name type="scientific">Circinella minor</name>
    <dbReference type="NCBI Taxonomy" id="1195481"/>
    <lineage>
        <taxon>Eukaryota</taxon>
        <taxon>Fungi</taxon>
        <taxon>Fungi incertae sedis</taxon>
        <taxon>Mucoromycota</taxon>
        <taxon>Mucoromycotina</taxon>
        <taxon>Mucoromycetes</taxon>
        <taxon>Mucorales</taxon>
        <taxon>Lichtheimiaceae</taxon>
        <taxon>Circinella</taxon>
    </lineage>
</organism>
<keyword evidence="3" id="KW-1185">Reference proteome</keyword>
<name>A0A8H7S300_9FUNG</name>
<evidence type="ECO:0000256" key="1">
    <source>
        <dbReference type="SAM" id="MobiDB-lite"/>
    </source>
</evidence>
<sequence>MSTAPLRNIELRTTSPSNNNNNTTITTTSNDNENNDPGLTSTPIDNDGPVTTLPIASNNNNITSSETPNNNNNATTSSTKPTTSSSSGKRSRSSSAKTDSYEMTPDMKEEYKRAFEALDDDKKWCLADGTRVEDVIYAYGAKCDYEQIILSSLAHSFILDTGDKCWESVFTSSQLKEIKSTDKKALCEYDESIKNMFSELTNVIKDAYNRKLLSSSTATTTTTAISTTTTEEEEQDLLDELWERITKSGYINPCKAYDLYWLQNTMVDILHLYRFRVLEWVSKNGSEMDFVNRVWSMLDKVFDGIMIETRRDNGSVATTFIDNQERSVTGMTAIAAKSPSIRPDLVLYKNGVEYRVAECGKGDNEGTGKKEIVETNLHCPKVMKSMLLHAASKCDNDKGVTRALRIIGFTHFDLRMKVLVMDNPNGYVCRIRSTPQYEISTIPSHMSSGLFPILKLTLKSKLTVQSSIKTVHDYLILEKNNEPDVEYIMDENRERLVLPRLQKSPNKKLKTSV</sequence>